<sequence length="145" mass="16534">MWVNGLFLMKVNNFKYTLSMYVTTFDSEAKLIIWKSRVSSKQANEICNSILTGNCPCHSASGFTDWLRADLDVRLENEAPQQAWRIQNNAYSTLCGVFIHGGDWSLDDYCRYGHICETVFGNLKTVSLGWMEAKTEAPFSLIFCH</sequence>
<reference evidence="1 4" key="1">
    <citation type="submission" date="2021-07" db="EMBL/GenBank/DDBJ databases">
        <title>Whole genome sequencing of carbapenem-resistant Pseudomonas spp. isolated in Japan.</title>
        <authorList>
            <person name="Suzuki M."/>
            <person name="Maehana S."/>
            <person name="Kitasato H."/>
        </authorList>
    </citation>
    <scope>NUCLEOTIDE SEQUENCE</scope>
    <source>
        <strain evidence="1">KAM435</strain>
        <strain evidence="2 4">KAM436</strain>
    </source>
</reference>
<evidence type="ECO:0000313" key="3">
    <source>
        <dbReference type="Proteomes" id="UP000887212"/>
    </source>
</evidence>
<evidence type="ECO:0000313" key="1">
    <source>
        <dbReference type="EMBL" id="GIZ90701.1"/>
    </source>
</evidence>
<dbReference type="EMBL" id="BPMT01000029">
    <property type="protein sequence ID" value="GIZ95093.1"/>
    <property type="molecule type" value="Genomic_DNA"/>
</dbReference>
<comment type="caution">
    <text evidence="1">The sequence shown here is derived from an EMBL/GenBank/DDBJ whole genome shotgun (WGS) entry which is preliminary data.</text>
</comment>
<dbReference type="EMBL" id="BPMS01000031">
    <property type="protein sequence ID" value="GIZ90701.1"/>
    <property type="molecule type" value="Genomic_DNA"/>
</dbReference>
<dbReference type="Proteomes" id="UP000887228">
    <property type="component" value="Unassembled WGS sequence"/>
</dbReference>
<dbReference type="Proteomes" id="UP000887212">
    <property type="component" value="Unassembled WGS sequence"/>
</dbReference>
<dbReference type="AlphaFoldDB" id="A0AA37CK00"/>
<evidence type="ECO:0000313" key="2">
    <source>
        <dbReference type="EMBL" id="GIZ95093.1"/>
    </source>
</evidence>
<name>A0AA37CK00_AQUAC</name>
<proteinExistence type="predicted"/>
<protein>
    <submittedName>
        <fullName evidence="1">Uncharacterized protein</fullName>
    </submittedName>
</protein>
<gene>
    <name evidence="1" type="ORF">KAM435_40280</name>
    <name evidence="2" type="ORF">KAM436_40610</name>
</gene>
<evidence type="ECO:0000313" key="4">
    <source>
        <dbReference type="Proteomes" id="UP000887228"/>
    </source>
</evidence>
<organism evidence="1 3">
    <name type="scientific">Aquipseudomonas alcaligenes</name>
    <name type="common">Pseudomonas alcaligenes</name>
    <dbReference type="NCBI Taxonomy" id="43263"/>
    <lineage>
        <taxon>Bacteria</taxon>
        <taxon>Pseudomonadati</taxon>
        <taxon>Pseudomonadota</taxon>
        <taxon>Gammaproteobacteria</taxon>
        <taxon>Pseudomonadales</taxon>
        <taxon>Pseudomonadaceae</taxon>
        <taxon>Aquipseudomonas</taxon>
    </lineage>
</organism>
<accession>A0AA37CK00</accession>